<dbReference type="PATRIC" id="fig|1391654.3.peg.5620"/>
<dbReference type="EMBL" id="CP012333">
    <property type="protein sequence ID" value="AKU98878.1"/>
    <property type="molecule type" value="Genomic_DNA"/>
</dbReference>
<name>A0A0K1PZC4_9BACT</name>
<organism evidence="1 2">
    <name type="scientific">Labilithrix luteola</name>
    <dbReference type="NCBI Taxonomy" id="1391654"/>
    <lineage>
        <taxon>Bacteria</taxon>
        <taxon>Pseudomonadati</taxon>
        <taxon>Myxococcota</taxon>
        <taxon>Polyangia</taxon>
        <taxon>Polyangiales</taxon>
        <taxon>Labilitrichaceae</taxon>
        <taxon>Labilithrix</taxon>
    </lineage>
</organism>
<dbReference type="STRING" id="1391654.AKJ09_05542"/>
<dbReference type="SUPFAM" id="SSF53474">
    <property type="entry name" value="alpha/beta-Hydrolases"/>
    <property type="match status" value="1"/>
</dbReference>
<dbReference type="AlphaFoldDB" id="A0A0K1PZC4"/>
<keyword evidence="2" id="KW-1185">Reference proteome</keyword>
<evidence type="ECO:0000313" key="1">
    <source>
        <dbReference type="EMBL" id="AKU98878.1"/>
    </source>
</evidence>
<accession>A0A0K1PZC4</accession>
<gene>
    <name evidence="1" type="ORF">AKJ09_05542</name>
</gene>
<protein>
    <submittedName>
        <fullName evidence="1">Lipase-like protein</fullName>
    </submittedName>
</protein>
<evidence type="ECO:0000313" key="2">
    <source>
        <dbReference type="Proteomes" id="UP000064967"/>
    </source>
</evidence>
<dbReference type="OrthoDB" id="5477453at2"/>
<sequence>MKKLVPVLLLLAACTPDIDLSPPPNVGIVVEFDPGAKVPVVPQPNDLAKSPTTGKIVVPPSPTDTPAQTEFNTNYLGTLTGFPQESNGQALVTGDLAPATVNPQTVLGFDLTAGAAAVPLAPVLANRAVVIPPPAGGWTRAHTYAIAFIAGPNGMKGANGDPVIGSPTWTLVSGTTPLVTCPDLKTNCMPTVDVIPSNLSDPAAQLADQTAKAIQLEQIRRGFAPLLDGLEAKGIPRSDVPIIWTFSIVDNGEMTFDPANNVIPFPNDIVRSNGKVALPNPHTGAPLTAADCQTSDPTLQIYCGLNTLDGFSTVVAPISENSETLGAAMQATIDAASLNALSVGLVKLGSAAPAAEQTDPKFTPCLNCLSSKDSSGNTPNSPQQLQWSLNAPLDEMTTYFGYVTSAVTDTTGKPVIATPVFALVRSSTPLVVNGHSAVNVLTDAQANQLEPLRAALKPAFDALEANGLPRSNVALAFPFTTQSEASTLVQLAAYPGQVPGLPDSPLTVADATAQYTAAAGGTIPIDGIAKFFSATMVTPVAVTGTGGTLDPANPQPKPVNLVIAIPKTPAPAGGYPVTIFGHDITRWRNDVLAVANSLAKAGQVVVAPDHLLHGDRSSCTGSAAATQQASDDASCANPTTMKCDEGALQGICVLRADASRAACTPGIPGDVACTTQGQGLCATDSKCQGAGAGFLTDAQGRPVISGWNDISLTNFFATRDNFRQAVIDFSQLVRVLKGTGGTSFTTQLTAANGGTAITYSTTNFNYVGSGLGGILGSLFNAVSPDTNNVVLNTTGGTLPQIILTAPSFAAQRTALLAGLASQGLQPGTPGFDQFVGITQWILDPADPVNVGYRLTHPTEVTGGPTAPNANRKAFVQFIEGDQTIPNPTTFAFLMGANRNFTPTPPNFGCTAPLFCYEFTLAGDGFDDATATPATRHGFLLVPPTGSQGVALTTKAQTQVATFIATGNLP</sequence>
<reference evidence="1 2" key="1">
    <citation type="submission" date="2015-08" db="EMBL/GenBank/DDBJ databases">
        <authorList>
            <person name="Babu N.S."/>
            <person name="Beckwith C.J."/>
            <person name="Beseler K.G."/>
            <person name="Brison A."/>
            <person name="Carone J.V."/>
            <person name="Caskin T.P."/>
            <person name="Diamond M."/>
            <person name="Durham M.E."/>
            <person name="Foxe J.M."/>
            <person name="Go M."/>
            <person name="Henderson B.A."/>
            <person name="Jones I.B."/>
            <person name="McGettigan J.A."/>
            <person name="Micheletti S.J."/>
            <person name="Nasrallah M.E."/>
            <person name="Ortiz D."/>
            <person name="Piller C.R."/>
            <person name="Privatt S.R."/>
            <person name="Schneider S.L."/>
            <person name="Sharp S."/>
            <person name="Smith T.C."/>
            <person name="Stanton J.D."/>
            <person name="Ullery H.E."/>
            <person name="Wilson R.J."/>
            <person name="Serrano M.G."/>
            <person name="Buck G."/>
            <person name="Lee V."/>
            <person name="Wang Y."/>
            <person name="Carvalho R."/>
            <person name="Voegtly L."/>
            <person name="Shi R."/>
            <person name="Duckworth R."/>
            <person name="Johnson A."/>
            <person name="Loviza R."/>
            <person name="Walstead R."/>
            <person name="Shah Z."/>
            <person name="Kiflezghi M."/>
            <person name="Wade K."/>
            <person name="Ball S.L."/>
            <person name="Bradley K.W."/>
            <person name="Asai D.J."/>
            <person name="Bowman C.A."/>
            <person name="Russell D.A."/>
            <person name="Pope W.H."/>
            <person name="Jacobs-Sera D."/>
            <person name="Hendrix R.W."/>
            <person name="Hatfull G.F."/>
        </authorList>
    </citation>
    <scope>NUCLEOTIDE SEQUENCE [LARGE SCALE GENOMIC DNA]</scope>
    <source>
        <strain evidence="1 2">DSM 27648</strain>
    </source>
</reference>
<dbReference type="KEGG" id="llu:AKJ09_05542"/>
<dbReference type="Gene3D" id="3.40.50.1820">
    <property type="entry name" value="alpha/beta hydrolase"/>
    <property type="match status" value="1"/>
</dbReference>
<proteinExistence type="predicted"/>
<dbReference type="RefSeq" id="WP_146649974.1">
    <property type="nucleotide sequence ID" value="NZ_CP012333.1"/>
</dbReference>
<dbReference type="InterPro" id="IPR029058">
    <property type="entry name" value="AB_hydrolase_fold"/>
</dbReference>
<dbReference type="Proteomes" id="UP000064967">
    <property type="component" value="Chromosome"/>
</dbReference>